<reference evidence="1 2" key="1">
    <citation type="submission" date="2017-12" db="EMBL/GenBank/DDBJ databases">
        <title>Genome sequence of the active heterotrophic nitrifier-denitrifier, Cupriavidus pauculus UM1.</title>
        <authorList>
            <person name="Putonti C."/>
            <person name="Castignetti D."/>
        </authorList>
    </citation>
    <scope>NUCLEOTIDE SEQUENCE [LARGE SCALE GENOMIC DNA]</scope>
    <source>
        <strain evidence="1 2">UM1</strain>
    </source>
</reference>
<sequence>MILSAEHGFLSPDIVIAPYNRRMTVARADEMLADLRQFNVHAAWPREIGKALLAGGAESRRVMRAMLSALYPEALPFASETSGGIGQQRAQLGAFLRAGDQ</sequence>
<dbReference type="AlphaFoldDB" id="A0A2N5CD43"/>
<organism evidence="1 2">
    <name type="scientific">Cupriavidus pauculus</name>
    <dbReference type="NCBI Taxonomy" id="82633"/>
    <lineage>
        <taxon>Bacteria</taxon>
        <taxon>Pseudomonadati</taxon>
        <taxon>Pseudomonadota</taxon>
        <taxon>Betaproteobacteria</taxon>
        <taxon>Burkholderiales</taxon>
        <taxon>Burkholderiaceae</taxon>
        <taxon>Cupriavidus</taxon>
    </lineage>
</organism>
<dbReference type="OrthoDB" id="8957845at2"/>
<dbReference type="Proteomes" id="UP000234341">
    <property type="component" value="Unassembled WGS sequence"/>
</dbReference>
<gene>
    <name evidence="1" type="ORF">CYJ10_13365</name>
</gene>
<comment type="caution">
    <text evidence="1">The sequence shown here is derived from an EMBL/GenBank/DDBJ whole genome shotgun (WGS) entry which is preliminary data.</text>
</comment>
<dbReference type="EMBL" id="PJRP01000005">
    <property type="protein sequence ID" value="PLQ00181.1"/>
    <property type="molecule type" value="Genomic_DNA"/>
</dbReference>
<evidence type="ECO:0000313" key="1">
    <source>
        <dbReference type="EMBL" id="PLQ00181.1"/>
    </source>
</evidence>
<proteinExistence type="predicted"/>
<name>A0A2N5CD43_9BURK</name>
<protein>
    <submittedName>
        <fullName evidence="1">Uncharacterized protein</fullName>
    </submittedName>
</protein>
<accession>A0A2N5CD43</accession>
<evidence type="ECO:0000313" key="2">
    <source>
        <dbReference type="Proteomes" id="UP000234341"/>
    </source>
</evidence>